<feature type="compositionally biased region" description="Low complexity" evidence="1">
    <location>
        <begin position="26"/>
        <end position="47"/>
    </location>
</feature>
<dbReference type="PROSITE" id="PS51257">
    <property type="entry name" value="PROKAR_LIPOPROTEIN"/>
    <property type="match status" value="1"/>
</dbReference>
<accession>A0A967DXV6</accession>
<dbReference type="Pfam" id="PF04170">
    <property type="entry name" value="NlpE"/>
    <property type="match status" value="1"/>
</dbReference>
<dbReference type="RefSeq" id="WP_166399389.1">
    <property type="nucleotide sequence ID" value="NZ_JAANAS010000032.1"/>
</dbReference>
<sequence>MKKNSLGILVVAFALSFSCKETPKENNQVNQTNNSVESVEESSSNYSANSQNSLDWGGTYHGELPCASCAYIQTSISLNYDETYVLTTIHIGKEEEIKNTKRGNFKWIDGQFVELQGIPDGEQAKLYKVEENRLRQLDLEGNVIEGELADKYLLFQE</sequence>
<evidence type="ECO:0000256" key="1">
    <source>
        <dbReference type="SAM" id="MobiDB-lite"/>
    </source>
</evidence>
<name>A0A967DXV6_9FLAO</name>
<evidence type="ECO:0000313" key="3">
    <source>
        <dbReference type="Proteomes" id="UP000643701"/>
    </source>
</evidence>
<dbReference type="AlphaFoldDB" id="A0A967DXV6"/>
<reference evidence="2" key="1">
    <citation type="submission" date="2020-03" db="EMBL/GenBank/DDBJ databases">
        <title>Psychroflexus Maritimus sp. nov., isolate from marine sediment.</title>
        <authorList>
            <person name="Zhong Y.-L."/>
        </authorList>
    </citation>
    <scope>NUCLEOTIDE SEQUENCE</scope>
    <source>
        <strain evidence="2">C1</strain>
    </source>
</reference>
<dbReference type="Proteomes" id="UP000643701">
    <property type="component" value="Unassembled WGS sequence"/>
</dbReference>
<dbReference type="Gene3D" id="2.40.128.640">
    <property type="match status" value="1"/>
</dbReference>
<dbReference type="EMBL" id="JAANAS010000032">
    <property type="protein sequence ID" value="NGZ89120.1"/>
    <property type="molecule type" value="Genomic_DNA"/>
</dbReference>
<comment type="caution">
    <text evidence="2">The sequence shown here is derived from an EMBL/GenBank/DDBJ whole genome shotgun (WGS) entry which is preliminary data.</text>
</comment>
<protein>
    <submittedName>
        <fullName evidence="2">Copper resistance protein NlpE</fullName>
    </submittedName>
</protein>
<keyword evidence="3" id="KW-1185">Reference proteome</keyword>
<feature type="region of interest" description="Disordered" evidence="1">
    <location>
        <begin position="24"/>
        <end position="47"/>
    </location>
</feature>
<proteinExistence type="predicted"/>
<evidence type="ECO:0000313" key="2">
    <source>
        <dbReference type="EMBL" id="NGZ89120.1"/>
    </source>
</evidence>
<organism evidence="2 3">
    <name type="scientific">Psychroflexus maritimus</name>
    <dbReference type="NCBI Taxonomy" id="2714865"/>
    <lineage>
        <taxon>Bacteria</taxon>
        <taxon>Pseudomonadati</taxon>
        <taxon>Bacteroidota</taxon>
        <taxon>Flavobacteriia</taxon>
        <taxon>Flavobacteriales</taxon>
        <taxon>Flavobacteriaceae</taxon>
        <taxon>Psychroflexus</taxon>
    </lineage>
</organism>
<dbReference type="InterPro" id="IPR007298">
    <property type="entry name" value="Cu-R_lipoprotein_NlpE"/>
</dbReference>
<gene>
    <name evidence="2" type="ORF">G7034_02520</name>
</gene>